<name>I7M1I5_TETTS</name>
<reference evidence="2" key="1">
    <citation type="journal article" date="2006" name="PLoS Biol.">
        <title>Macronuclear genome sequence of the ciliate Tetrahymena thermophila, a model eukaryote.</title>
        <authorList>
            <person name="Eisen J.A."/>
            <person name="Coyne R.S."/>
            <person name="Wu M."/>
            <person name="Wu D."/>
            <person name="Thiagarajan M."/>
            <person name="Wortman J.R."/>
            <person name="Badger J.H."/>
            <person name="Ren Q."/>
            <person name="Amedeo P."/>
            <person name="Jones K.M."/>
            <person name="Tallon L.J."/>
            <person name="Delcher A.L."/>
            <person name="Salzberg S.L."/>
            <person name="Silva J.C."/>
            <person name="Haas B.J."/>
            <person name="Majoros W.H."/>
            <person name="Farzad M."/>
            <person name="Carlton J.M."/>
            <person name="Smith R.K. Jr."/>
            <person name="Garg J."/>
            <person name="Pearlman R.E."/>
            <person name="Karrer K.M."/>
            <person name="Sun L."/>
            <person name="Manning G."/>
            <person name="Elde N.C."/>
            <person name="Turkewitz A.P."/>
            <person name="Asai D.J."/>
            <person name="Wilkes D.E."/>
            <person name="Wang Y."/>
            <person name="Cai H."/>
            <person name="Collins K."/>
            <person name="Stewart B.A."/>
            <person name="Lee S.R."/>
            <person name="Wilamowska K."/>
            <person name="Weinberg Z."/>
            <person name="Ruzzo W.L."/>
            <person name="Wloga D."/>
            <person name="Gaertig J."/>
            <person name="Frankel J."/>
            <person name="Tsao C.-C."/>
            <person name="Gorovsky M.A."/>
            <person name="Keeling P.J."/>
            <person name="Waller R.F."/>
            <person name="Patron N.J."/>
            <person name="Cherry J.M."/>
            <person name="Stover N.A."/>
            <person name="Krieger C.J."/>
            <person name="del Toro C."/>
            <person name="Ryder H.F."/>
            <person name="Williamson S.C."/>
            <person name="Barbeau R.A."/>
            <person name="Hamilton E.P."/>
            <person name="Orias E."/>
        </authorList>
    </citation>
    <scope>NUCLEOTIDE SEQUENCE [LARGE SCALE GENOMIC DNA]</scope>
    <source>
        <strain evidence="2">SB210</strain>
    </source>
</reference>
<dbReference type="AlphaFoldDB" id="I7M1I5"/>
<organism evidence="1 2">
    <name type="scientific">Tetrahymena thermophila (strain SB210)</name>
    <dbReference type="NCBI Taxonomy" id="312017"/>
    <lineage>
        <taxon>Eukaryota</taxon>
        <taxon>Sar</taxon>
        <taxon>Alveolata</taxon>
        <taxon>Ciliophora</taxon>
        <taxon>Intramacronucleata</taxon>
        <taxon>Oligohymenophorea</taxon>
        <taxon>Hymenostomatida</taxon>
        <taxon>Tetrahymenina</taxon>
        <taxon>Tetrahymenidae</taxon>
        <taxon>Tetrahymena</taxon>
    </lineage>
</organism>
<evidence type="ECO:0000313" key="1">
    <source>
        <dbReference type="EMBL" id="EAR96409.2"/>
    </source>
</evidence>
<dbReference type="GeneID" id="7840090"/>
<gene>
    <name evidence="1" type="ORF">TTHERM_00190770</name>
</gene>
<keyword evidence="2" id="KW-1185">Reference proteome</keyword>
<proteinExistence type="predicted"/>
<dbReference type="KEGG" id="tet:TTHERM_00190770"/>
<sequence>MMDQIQVSEENILNNQQDEHDCFFHQGNLRTKDEASFQIYNRPRQLSVQNPVCRNVLEFPALNTTTMAQNNFYSNNIGSQFTQHDFSKMTTRSQNRNQRSTSFNIGHTFYQEQSKTCNLNAQVQQQTEIQNKFFRYFKTQQRMRKDSLKQFSESAQLNQSNFSNNIIKNENLSQKSIICQFSEDQKGIEDFTNVNNEEIIDLNNNYLYEEGLDTIQDQEEIDRLSYYELYKNGNSNFFTQQTKNLKNKKDIHLKQMKKNEFFIQDDISPWQISQRAQHFFKATQKNKEVRSASSTPYAKQSQIGLNKDTDLIDNQKNKPTIDQQFSEISGSALNFCNNNDSKDNNFAHLKAKSQLLSDPYPHIKQIHSINQKNLDKQLIDNKEQYNFAKRNSRQIQKKIIKMLVKQNQQTDSVLQESQNNNIQNQQEKDIFKILKPQKNKVQISELNSIKGKENMPKFYNNLANIEMKKSALPKIQQQMNLLKPNTIIFQSNQKYKSLFDNSSHNFNECITFLPKNIKNKILKLLVK</sequence>
<accession>I7M1I5</accession>
<dbReference type="RefSeq" id="XP_001016654.2">
    <property type="nucleotide sequence ID" value="XM_001016654.2"/>
</dbReference>
<dbReference type="EMBL" id="GG662693">
    <property type="protein sequence ID" value="EAR96409.2"/>
    <property type="molecule type" value="Genomic_DNA"/>
</dbReference>
<dbReference type="InParanoid" id="I7M1I5"/>
<evidence type="ECO:0000313" key="2">
    <source>
        <dbReference type="Proteomes" id="UP000009168"/>
    </source>
</evidence>
<dbReference type="Proteomes" id="UP000009168">
    <property type="component" value="Unassembled WGS sequence"/>
</dbReference>
<protein>
    <submittedName>
        <fullName evidence="1">Uncharacterized protein</fullName>
    </submittedName>
</protein>